<dbReference type="OrthoDB" id="5797290at2"/>
<protein>
    <submittedName>
        <fullName evidence="7">Membrane protein</fullName>
    </submittedName>
</protein>
<gene>
    <name evidence="7" type="ORF">PTE30175_04019</name>
</gene>
<evidence type="ECO:0000256" key="1">
    <source>
        <dbReference type="ARBA" id="ARBA00004370"/>
    </source>
</evidence>
<evidence type="ECO:0000259" key="6">
    <source>
        <dbReference type="Pfam" id="PF13664"/>
    </source>
</evidence>
<dbReference type="RefSeq" id="WP_150698817.1">
    <property type="nucleotide sequence ID" value="NZ_CABPRZ010000019.1"/>
</dbReference>
<dbReference type="AlphaFoldDB" id="A0A5E4XUY3"/>
<evidence type="ECO:0000256" key="5">
    <source>
        <dbReference type="SAM" id="Phobius"/>
    </source>
</evidence>
<feature type="transmembrane region" description="Helical" evidence="5">
    <location>
        <begin position="65"/>
        <end position="83"/>
    </location>
</feature>
<feature type="transmembrane region" description="Helical" evidence="5">
    <location>
        <begin position="20"/>
        <end position="45"/>
    </location>
</feature>
<keyword evidence="4 5" id="KW-0472">Membrane</keyword>
<sequence>MSATSDTTLATRSAQRPERVFRLLATVWCGSQWAIGYLVAPTLFAVLESRAVAGSVAGHLFRTQAWLGLVCGVILLLLANSLVRRSVDGYRGLRWLVLGMLACVLVGYFALQPWMAQLRAAAEAAGTEVGHSPQAARFGMLHGVSSGFYLLQSLLGLALIWRQPVRG</sequence>
<dbReference type="GO" id="GO:0016020">
    <property type="term" value="C:membrane"/>
    <property type="evidence" value="ECO:0007669"/>
    <property type="project" value="UniProtKB-SubCell"/>
</dbReference>
<dbReference type="Pfam" id="PF13664">
    <property type="entry name" value="DUF4149"/>
    <property type="match status" value="1"/>
</dbReference>
<reference evidence="7 8" key="1">
    <citation type="submission" date="2019-08" db="EMBL/GenBank/DDBJ databases">
        <authorList>
            <person name="Peeters C."/>
        </authorList>
    </citation>
    <scope>NUCLEOTIDE SEQUENCE [LARGE SCALE GENOMIC DNA]</scope>
    <source>
        <strain evidence="7 8">LMG 30175</strain>
    </source>
</reference>
<accession>A0A5E4XUY3</accession>
<feature type="transmembrane region" description="Helical" evidence="5">
    <location>
        <begin position="95"/>
        <end position="115"/>
    </location>
</feature>
<keyword evidence="2 5" id="KW-0812">Transmembrane</keyword>
<keyword evidence="8" id="KW-1185">Reference proteome</keyword>
<evidence type="ECO:0000313" key="7">
    <source>
        <dbReference type="EMBL" id="VVE40189.1"/>
    </source>
</evidence>
<feature type="domain" description="TMEM205-like" evidence="6">
    <location>
        <begin position="23"/>
        <end position="122"/>
    </location>
</feature>
<keyword evidence="3 5" id="KW-1133">Transmembrane helix</keyword>
<evidence type="ECO:0000313" key="8">
    <source>
        <dbReference type="Proteomes" id="UP000414233"/>
    </source>
</evidence>
<comment type="subcellular location">
    <subcellularLocation>
        <location evidence="1">Membrane</location>
    </subcellularLocation>
</comment>
<evidence type="ECO:0000256" key="3">
    <source>
        <dbReference type="ARBA" id="ARBA00022989"/>
    </source>
</evidence>
<name>A0A5E4XUY3_9BURK</name>
<dbReference type="EMBL" id="CABPRZ010000019">
    <property type="protein sequence ID" value="VVE40189.1"/>
    <property type="molecule type" value="Genomic_DNA"/>
</dbReference>
<feature type="transmembrane region" description="Helical" evidence="5">
    <location>
        <begin position="135"/>
        <end position="161"/>
    </location>
</feature>
<evidence type="ECO:0000256" key="2">
    <source>
        <dbReference type="ARBA" id="ARBA00022692"/>
    </source>
</evidence>
<organism evidence="7 8">
    <name type="scientific">Pandoraea terrae</name>
    <dbReference type="NCBI Taxonomy" id="1537710"/>
    <lineage>
        <taxon>Bacteria</taxon>
        <taxon>Pseudomonadati</taxon>
        <taxon>Pseudomonadota</taxon>
        <taxon>Betaproteobacteria</taxon>
        <taxon>Burkholderiales</taxon>
        <taxon>Burkholderiaceae</taxon>
        <taxon>Pandoraea</taxon>
    </lineage>
</organism>
<evidence type="ECO:0000256" key="4">
    <source>
        <dbReference type="ARBA" id="ARBA00023136"/>
    </source>
</evidence>
<proteinExistence type="predicted"/>
<dbReference type="InterPro" id="IPR025423">
    <property type="entry name" value="TMEM205-like"/>
</dbReference>
<dbReference type="Proteomes" id="UP000414233">
    <property type="component" value="Unassembled WGS sequence"/>
</dbReference>